<dbReference type="GeneID" id="106664105"/>
<evidence type="ECO:0000313" key="2">
    <source>
        <dbReference type="EnsemblMetazoa" id="XP_014245010.1"/>
    </source>
</evidence>
<feature type="region of interest" description="Disordered" evidence="1">
    <location>
        <begin position="1"/>
        <end position="329"/>
    </location>
</feature>
<evidence type="ECO:0000256" key="1">
    <source>
        <dbReference type="SAM" id="MobiDB-lite"/>
    </source>
</evidence>
<evidence type="ECO:0000313" key="3">
    <source>
        <dbReference type="Proteomes" id="UP000494040"/>
    </source>
</evidence>
<keyword evidence="3" id="KW-1185">Reference proteome</keyword>
<protein>
    <submittedName>
        <fullName evidence="2">Uncharacterized protein</fullName>
    </submittedName>
</protein>
<feature type="compositionally biased region" description="Polar residues" evidence="1">
    <location>
        <begin position="91"/>
        <end position="101"/>
    </location>
</feature>
<feature type="compositionally biased region" description="Basic and acidic residues" evidence="1">
    <location>
        <begin position="260"/>
        <end position="270"/>
    </location>
</feature>
<feature type="compositionally biased region" description="Polar residues" evidence="1">
    <location>
        <begin position="317"/>
        <end position="329"/>
    </location>
</feature>
<sequence length="547" mass="60979">MEQLTQFVSKSFEEGGATSAEGWGAGSSRSSVSPLVDPEDSRSEPPSSPAVRNTPTTPPPQSCTPSDRQRIDESFASPSYVSMHSGPAFSSDLQSIMQPRSSRGYVTRPAPPKNQFKPGLPYHKGYLETEAKPGMSREVEEPRPFYQNKDKLLVHEPKDTKYAKKANKTAQTDQQPGPSRELSPVEIIVQPVDQTDKENVKVAKKSYKAVSQPGPSRPMSPVEITIRPIEKTESKRAKKANYRHSKRKSSEQTNWAEFLKSLDRLKEEKQPNVSGKVVKQDYQKPGTSHQPDTPHLERNTQVQNESELKRKKKKKNGYTNYTSPVGSSQPVEFGSFPDIDLSQDLDIKPESLSPLFKFSRARYEQVTLREPEVSTSALFEEMDSLDYKPEPLPPVGKLHGRKAVSPEGRNFGKGGCQCLQCCACCPSYHQHHPSYDKQSVGTNNYAGYAVPRPSVDKARRSRKRSHPQRFLRYKLDSELMPPPPTLPTPTATSSTTDDPSTSCVYGEPSCVIKRINHPISDFADANFALDLSVQSLRTSAKQREDGN</sequence>
<feature type="compositionally biased region" description="Basic residues" evidence="1">
    <location>
        <begin position="236"/>
        <end position="247"/>
    </location>
</feature>
<dbReference type="Proteomes" id="UP000494040">
    <property type="component" value="Unassembled WGS sequence"/>
</dbReference>
<dbReference type="KEGG" id="clec:106664105"/>
<feature type="compositionally biased region" description="Basic residues" evidence="1">
    <location>
        <begin position="459"/>
        <end position="472"/>
    </location>
</feature>
<dbReference type="AlphaFoldDB" id="A0A8I6RG86"/>
<reference evidence="2" key="1">
    <citation type="submission" date="2022-01" db="UniProtKB">
        <authorList>
            <consortium name="EnsemblMetazoa"/>
        </authorList>
    </citation>
    <scope>IDENTIFICATION</scope>
</reference>
<feature type="compositionally biased region" description="Basic and acidic residues" evidence="1">
    <location>
        <begin position="125"/>
        <end position="162"/>
    </location>
</feature>
<dbReference type="EnsemblMetazoa" id="XM_014389524.2">
    <property type="protein sequence ID" value="XP_014245010.1"/>
    <property type="gene ID" value="LOC106664105"/>
</dbReference>
<name>A0A8I6RG86_CIMLE</name>
<proteinExistence type="predicted"/>
<feature type="compositionally biased region" description="Low complexity" evidence="1">
    <location>
        <begin position="488"/>
        <end position="502"/>
    </location>
</feature>
<feature type="compositionally biased region" description="Polar residues" evidence="1">
    <location>
        <begin position="168"/>
        <end position="177"/>
    </location>
</feature>
<organism evidence="2 3">
    <name type="scientific">Cimex lectularius</name>
    <name type="common">Bed bug</name>
    <name type="synonym">Acanthia lectularia</name>
    <dbReference type="NCBI Taxonomy" id="79782"/>
    <lineage>
        <taxon>Eukaryota</taxon>
        <taxon>Metazoa</taxon>
        <taxon>Ecdysozoa</taxon>
        <taxon>Arthropoda</taxon>
        <taxon>Hexapoda</taxon>
        <taxon>Insecta</taxon>
        <taxon>Pterygota</taxon>
        <taxon>Neoptera</taxon>
        <taxon>Paraneoptera</taxon>
        <taxon>Hemiptera</taxon>
        <taxon>Heteroptera</taxon>
        <taxon>Panheteroptera</taxon>
        <taxon>Cimicomorpha</taxon>
        <taxon>Cimicidae</taxon>
        <taxon>Cimex</taxon>
    </lineage>
</organism>
<accession>A0A8I6RG86</accession>
<dbReference type="RefSeq" id="XP_014245010.1">
    <property type="nucleotide sequence ID" value="XM_014389524.2"/>
</dbReference>
<feature type="region of interest" description="Disordered" evidence="1">
    <location>
        <begin position="446"/>
        <end position="502"/>
    </location>
</feature>